<evidence type="ECO:0000313" key="7">
    <source>
        <dbReference type="EMBL" id="PES96638.1"/>
    </source>
</evidence>
<keyword evidence="5 6" id="KW-0472">Membrane</keyword>
<keyword evidence="4 6" id="KW-1133">Transmembrane helix</keyword>
<dbReference type="PANTHER" id="PTHR30086:SF20">
    <property type="entry name" value="ARGININE EXPORTER PROTEIN ARGO-RELATED"/>
    <property type="match status" value="1"/>
</dbReference>
<comment type="caution">
    <text evidence="7">The sequence shown here is derived from an EMBL/GenBank/DDBJ whole genome shotgun (WGS) entry which is preliminary data.</text>
</comment>
<sequence length="209" mass="22541">MVFELFIKGIIIGISIAAPVGPIGVLCIRRTLEYGKFIGFISGLGAATADGLYGMIAGLGLTVVTNFLVEQQGWIHFIGGVFLLYLGLEIFISKPSKTSAKANGNTVFGAYTSTFFLTITNPVTILSFLAIFSGLGISNPNDDTMTELAVVLGVFLGSTLWWLTLSSVTGILKNRIKNFPFNIVNRVSGLIILMFGLWSMYNLSKGFFS</sequence>
<dbReference type="GO" id="GO:0005886">
    <property type="term" value="C:plasma membrane"/>
    <property type="evidence" value="ECO:0007669"/>
    <property type="project" value="UniProtKB-SubCell"/>
</dbReference>
<feature type="transmembrane region" description="Helical" evidence="6">
    <location>
        <begin position="6"/>
        <end position="28"/>
    </location>
</feature>
<dbReference type="PANTHER" id="PTHR30086">
    <property type="entry name" value="ARGININE EXPORTER PROTEIN ARGO"/>
    <property type="match status" value="1"/>
</dbReference>
<proteinExistence type="predicted"/>
<dbReference type="AlphaFoldDB" id="A0A2A8LRU6"/>
<protein>
    <submittedName>
        <fullName evidence="7">Lysine transporter LysE</fullName>
    </submittedName>
</protein>
<evidence type="ECO:0000313" key="8">
    <source>
        <dbReference type="Proteomes" id="UP000220900"/>
    </source>
</evidence>
<dbReference type="Proteomes" id="UP000220900">
    <property type="component" value="Unassembled WGS sequence"/>
</dbReference>
<comment type="subcellular location">
    <subcellularLocation>
        <location evidence="1">Cell membrane</location>
        <topology evidence="1">Multi-pass membrane protein</topology>
    </subcellularLocation>
</comment>
<evidence type="ECO:0000256" key="6">
    <source>
        <dbReference type="SAM" id="Phobius"/>
    </source>
</evidence>
<feature type="transmembrane region" description="Helical" evidence="6">
    <location>
        <begin position="114"/>
        <end position="137"/>
    </location>
</feature>
<evidence type="ECO:0000256" key="3">
    <source>
        <dbReference type="ARBA" id="ARBA00022692"/>
    </source>
</evidence>
<dbReference type="EMBL" id="NTZF01000007">
    <property type="protein sequence ID" value="PES96638.1"/>
    <property type="molecule type" value="Genomic_DNA"/>
</dbReference>
<dbReference type="GO" id="GO:0015171">
    <property type="term" value="F:amino acid transmembrane transporter activity"/>
    <property type="evidence" value="ECO:0007669"/>
    <property type="project" value="TreeGrafter"/>
</dbReference>
<evidence type="ECO:0000256" key="4">
    <source>
        <dbReference type="ARBA" id="ARBA00022989"/>
    </source>
</evidence>
<organism evidence="7 8">
    <name type="scientific">Bacillus cereus</name>
    <dbReference type="NCBI Taxonomy" id="1396"/>
    <lineage>
        <taxon>Bacteria</taxon>
        <taxon>Bacillati</taxon>
        <taxon>Bacillota</taxon>
        <taxon>Bacilli</taxon>
        <taxon>Bacillales</taxon>
        <taxon>Bacillaceae</taxon>
        <taxon>Bacillus</taxon>
        <taxon>Bacillus cereus group</taxon>
    </lineage>
</organism>
<dbReference type="InterPro" id="IPR001123">
    <property type="entry name" value="LeuE-type"/>
</dbReference>
<dbReference type="RefSeq" id="WP_098267503.1">
    <property type="nucleotide sequence ID" value="NZ_JAVIVZ010000001.1"/>
</dbReference>
<evidence type="ECO:0000256" key="1">
    <source>
        <dbReference type="ARBA" id="ARBA00004651"/>
    </source>
</evidence>
<keyword evidence="2" id="KW-1003">Cell membrane</keyword>
<accession>A0A2A8LRU6</accession>
<evidence type="ECO:0000256" key="2">
    <source>
        <dbReference type="ARBA" id="ARBA00022475"/>
    </source>
</evidence>
<feature type="transmembrane region" description="Helical" evidence="6">
    <location>
        <begin position="149"/>
        <end position="171"/>
    </location>
</feature>
<feature type="transmembrane region" description="Helical" evidence="6">
    <location>
        <begin position="183"/>
        <end position="201"/>
    </location>
</feature>
<feature type="transmembrane region" description="Helical" evidence="6">
    <location>
        <begin position="40"/>
        <end position="68"/>
    </location>
</feature>
<evidence type="ECO:0000256" key="5">
    <source>
        <dbReference type="ARBA" id="ARBA00023136"/>
    </source>
</evidence>
<keyword evidence="3 6" id="KW-0812">Transmembrane</keyword>
<gene>
    <name evidence="7" type="ORF">CN491_08670</name>
</gene>
<feature type="transmembrane region" description="Helical" evidence="6">
    <location>
        <begin position="74"/>
        <end position="93"/>
    </location>
</feature>
<dbReference type="Pfam" id="PF01810">
    <property type="entry name" value="LysE"/>
    <property type="match status" value="1"/>
</dbReference>
<reference evidence="7 8" key="1">
    <citation type="submission" date="2017-09" db="EMBL/GenBank/DDBJ databases">
        <title>Large-scale bioinformatics analysis of Bacillus genomes uncovers conserved roles of natural products in bacterial physiology.</title>
        <authorList>
            <consortium name="Agbiome Team Llc"/>
            <person name="Bleich R.M."/>
            <person name="Grubbs K.J."/>
            <person name="Santa Maria K.C."/>
            <person name="Allen S.E."/>
            <person name="Farag S."/>
            <person name="Shank E.A."/>
            <person name="Bowers A."/>
        </authorList>
    </citation>
    <scope>NUCLEOTIDE SEQUENCE [LARGE SCALE GENOMIC DNA]</scope>
    <source>
        <strain evidence="7 8">AFS002368</strain>
    </source>
</reference>
<name>A0A2A8LRU6_BACCE</name>